<reference evidence="3" key="1">
    <citation type="submission" date="2015-01" db="EMBL/GenBank/DDBJ databases">
        <authorList>
            <person name="MANFREDI Pablo"/>
        </authorList>
    </citation>
    <scope>NUCLEOTIDE SEQUENCE [LARGE SCALE GENOMIC DNA]</scope>
    <source>
        <strain evidence="3">Cc11</strain>
    </source>
</reference>
<dbReference type="InterPro" id="IPR006076">
    <property type="entry name" value="FAD-dep_OxRdtase"/>
</dbReference>
<keyword evidence="2" id="KW-0560">Oxidoreductase</keyword>
<organism evidence="2 3">
    <name type="scientific">Capnocytophaga canimorsus</name>
    <dbReference type="NCBI Taxonomy" id="28188"/>
    <lineage>
        <taxon>Bacteria</taxon>
        <taxon>Pseudomonadati</taxon>
        <taxon>Bacteroidota</taxon>
        <taxon>Flavobacteriia</taxon>
        <taxon>Flavobacteriales</taxon>
        <taxon>Flavobacteriaceae</taxon>
        <taxon>Capnocytophaga</taxon>
    </lineage>
</organism>
<dbReference type="EMBL" id="CDOK01000162">
    <property type="protein sequence ID" value="CEN52372.1"/>
    <property type="molecule type" value="Genomic_DNA"/>
</dbReference>
<accession>A0A0B7IQR9</accession>
<evidence type="ECO:0000259" key="1">
    <source>
        <dbReference type="Pfam" id="PF01266"/>
    </source>
</evidence>
<dbReference type="Pfam" id="PF01266">
    <property type="entry name" value="DAO"/>
    <property type="match status" value="1"/>
</dbReference>
<name>A0A0B7IQR9_9FLAO</name>
<evidence type="ECO:0000313" key="3">
    <source>
        <dbReference type="Proteomes" id="UP000039370"/>
    </source>
</evidence>
<dbReference type="Gene3D" id="3.30.9.10">
    <property type="entry name" value="D-Amino Acid Oxidase, subunit A, domain 2"/>
    <property type="match status" value="1"/>
</dbReference>
<dbReference type="Gene3D" id="3.50.50.60">
    <property type="entry name" value="FAD/NAD(P)-binding domain"/>
    <property type="match status" value="1"/>
</dbReference>
<dbReference type="InterPro" id="IPR036188">
    <property type="entry name" value="FAD/NAD-bd_sf"/>
</dbReference>
<protein>
    <submittedName>
        <fullName evidence="2">Conserved putative Glycine oxidase</fullName>
        <ecNumber evidence="2">1.4.3.19</ecNumber>
    </submittedName>
</protein>
<dbReference type="AlphaFoldDB" id="A0A0B7IQR9"/>
<dbReference type="GO" id="GO:0043799">
    <property type="term" value="F:glycine oxidase activity"/>
    <property type="evidence" value="ECO:0007669"/>
    <property type="project" value="UniProtKB-EC"/>
</dbReference>
<dbReference type="EC" id="1.4.3.19" evidence="2"/>
<evidence type="ECO:0000313" key="2">
    <source>
        <dbReference type="EMBL" id="CEN52372.1"/>
    </source>
</evidence>
<sequence length="105" mass="12077">MTYQWEDLTENPTEKAKEELIQKLEKLINCSYEIINQEAAVRPTVADRRPLIGKHPKYNNLYIFKTGLGTRGVMIAPYVAKLLADSIYKGIAIDKEVDVNRYKFA</sequence>
<dbReference type="Proteomes" id="UP000039370">
    <property type="component" value="Unassembled WGS sequence"/>
</dbReference>
<feature type="domain" description="FAD dependent oxidoreductase" evidence="1">
    <location>
        <begin position="7"/>
        <end position="85"/>
    </location>
</feature>
<gene>
    <name evidence="2" type="ORF">CCAN11_2440056</name>
</gene>
<proteinExistence type="predicted"/>